<reference evidence="2" key="1">
    <citation type="submission" date="2021-02" db="EMBL/GenBank/DDBJ databases">
        <authorList>
            <person name="Nowell W R."/>
        </authorList>
    </citation>
    <scope>NUCLEOTIDE SEQUENCE</scope>
</reference>
<dbReference type="EMBL" id="CAJOBF010000956">
    <property type="protein sequence ID" value="CAF3893909.1"/>
    <property type="molecule type" value="Genomic_DNA"/>
</dbReference>
<name>A0A819H860_9BILA</name>
<evidence type="ECO:0000313" key="3">
    <source>
        <dbReference type="Proteomes" id="UP000663842"/>
    </source>
</evidence>
<dbReference type="InterPro" id="IPR043472">
    <property type="entry name" value="Macro_dom-like"/>
</dbReference>
<evidence type="ECO:0000259" key="1">
    <source>
        <dbReference type="Pfam" id="PF10021"/>
    </source>
</evidence>
<dbReference type="InterPro" id="IPR008949">
    <property type="entry name" value="Isoprenoid_synthase_dom_sf"/>
</dbReference>
<gene>
    <name evidence="2" type="ORF">UXM345_LOCUS10153</name>
</gene>
<dbReference type="Pfam" id="PF10021">
    <property type="entry name" value="PARG_cat_microb"/>
    <property type="match status" value="1"/>
</dbReference>
<dbReference type="NCBIfam" id="TIGR02452">
    <property type="entry name" value="TIGR02452 family protein"/>
    <property type="match status" value="1"/>
</dbReference>
<dbReference type="PANTHER" id="PTHR35596">
    <property type="entry name" value="DUF2263 DOMAIN-CONTAINING PROTEIN"/>
    <property type="match status" value="1"/>
</dbReference>
<evidence type="ECO:0000313" key="2">
    <source>
        <dbReference type="EMBL" id="CAF3893909.1"/>
    </source>
</evidence>
<comment type="caution">
    <text evidence="2">The sequence shown here is derived from an EMBL/GenBank/DDBJ whole genome shotgun (WGS) entry which is preliminary data.</text>
</comment>
<accession>A0A819H860</accession>
<proteinExistence type="predicted"/>
<dbReference type="Proteomes" id="UP000663842">
    <property type="component" value="Unassembled WGS sequence"/>
</dbReference>
<dbReference type="InterPro" id="IPR002060">
    <property type="entry name" value="Squ/phyt_synthse"/>
</dbReference>
<dbReference type="PANTHER" id="PTHR35596:SF1">
    <property type="entry name" value="MICROBIAL-TYPE PARG CATALYTIC DOMAIN-CONTAINING PROTEIN"/>
    <property type="match status" value="1"/>
</dbReference>
<dbReference type="Gene3D" id="3.40.220.10">
    <property type="entry name" value="Leucine Aminopeptidase, subunit E, domain 1"/>
    <property type="match status" value="1"/>
</dbReference>
<dbReference type="SUPFAM" id="SSF48576">
    <property type="entry name" value="Terpenoid synthases"/>
    <property type="match status" value="1"/>
</dbReference>
<organism evidence="2 3">
    <name type="scientific">Rotaria magnacalcarata</name>
    <dbReference type="NCBI Taxonomy" id="392030"/>
    <lineage>
        <taxon>Eukaryota</taxon>
        <taxon>Metazoa</taxon>
        <taxon>Spiralia</taxon>
        <taxon>Gnathifera</taxon>
        <taxon>Rotifera</taxon>
        <taxon>Eurotatoria</taxon>
        <taxon>Bdelloidea</taxon>
        <taxon>Philodinida</taxon>
        <taxon>Philodinidae</taxon>
        <taxon>Rotaria</taxon>
    </lineage>
</organism>
<sequence length="742" mass="86252">MEESDRSTAFGDSSLNTNLQSYSTTDHFNFTYQTMPDPLAVYIPVASLTKSLLCSILCAVSNHERIDWNHSRRTLLVFLLALNKRLEELKEIANARDKISDQITRKLDEIRQWLVYEDHDGTCREPNWNELRETYQKMTADKVDDTWTYYGGHKTKPYYELTISVSHPDIERSRLYMDCTRPNGFQSDELKLYWNAEQLEQLCPKAESQLEKFLQPLYDPSDADAVEALRQHPVWQRNHHGKITYVTKGIEKAVFDVPKDAQIILLSFADEQSPGGGYLIRAWTQEEIILYNSDAYRSLLDLKYGRMGGGYAIPEFGLAYVRNICFFHRDTQERRLTDMLVANCYCIGAAELYRNPKNKTEWKEKTLAKFHAFIAAAVANTKGDGSNTYLLLGPIGTGAFGNDVQDIAKLFREILQSKMMGSNGPIRQAFITKTPKKPVDDYTYCIDSVRKADYENFVCAGLLKPSSLQRPAMAIRALNVELASVRDQVSNSQIGQMRLQFWRDSIDSIYLSLKTNEIKKINHPVAREIDLLIKYNQVSKMWFHRLIKSRETTLNDMPFADIEQLENYLEQSITPAYYLLLELAKQRSLNTDHIASHLARSQGLINVVRGIPYNAHKRRCLIPLSYLAEHNISQQDIFNGQFSNEQCRHVIYQLCNRSWFHLQKTMELFEQDKNFQKQNMFSSSKNHNRTLFLPIIVIYNYLRRIKNIDFDLTNKNINERNPWLVWDLWRHKFPCSKDLSSF</sequence>
<dbReference type="InterPro" id="IPR012664">
    <property type="entry name" value="CHP02452"/>
</dbReference>
<protein>
    <recommendedName>
        <fullName evidence="1">Microbial-type PARG catalytic domain-containing protein</fullName>
    </recommendedName>
</protein>
<dbReference type="InterPro" id="IPR019261">
    <property type="entry name" value="PARG_cat_microbial"/>
</dbReference>
<dbReference type="Gene3D" id="1.10.600.10">
    <property type="entry name" value="Farnesyl Diphosphate Synthase"/>
    <property type="match status" value="1"/>
</dbReference>
<dbReference type="AlphaFoldDB" id="A0A819H860"/>
<dbReference type="Pfam" id="PF00494">
    <property type="entry name" value="SQS_PSY"/>
    <property type="match status" value="1"/>
</dbReference>
<feature type="domain" description="Microbial-type PARG catalytic" evidence="1">
    <location>
        <begin position="259"/>
        <end position="301"/>
    </location>
</feature>